<feature type="transmembrane region" description="Helical" evidence="6">
    <location>
        <begin position="249"/>
        <end position="268"/>
    </location>
</feature>
<dbReference type="PANTHER" id="PTHR43124:SF3">
    <property type="entry name" value="CHLORAMPHENICOL EFFLUX PUMP RV0191"/>
    <property type="match status" value="1"/>
</dbReference>
<dbReference type="CDD" id="cd06174">
    <property type="entry name" value="MFS"/>
    <property type="match status" value="1"/>
</dbReference>
<dbReference type="AlphaFoldDB" id="A0ABD4A9X2"/>
<comment type="caution">
    <text evidence="7">The sequence shown here is derived from an EMBL/GenBank/DDBJ whole genome shotgun (WGS) entry which is preliminary data.</text>
</comment>
<dbReference type="Pfam" id="PF07690">
    <property type="entry name" value="MFS_1"/>
    <property type="match status" value="1"/>
</dbReference>
<dbReference type="InterPro" id="IPR050189">
    <property type="entry name" value="MFS_Efflux_Transporters"/>
</dbReference>
<gene>
    <name evidence="7" type="ORF">B4167_1722</name>
</gene>
<protein>
    <recommendedName>
        <fullName evidence="9">Major facilitator superfamily (MFS) profile domain-containing protein</fullName>
    </recommendedName>
</protein>
<feature type="transmembrane region" description="Helical" evidence="6">
    <location>
        <begin position="143"/>
        <end position="161"/>
    </location>
</feature>
<dbReference type="SUPFAM" id="SSF103473">
    <property type="entry name" value="MFS general substrate transporter"/>
    <property type="match status" value="1"/>
</dbReference>
<feature type="transmembrane region" description="Helical" evidence="6">
    <location>
        <begin position="167"/>
        <end position="187"/>
    </location>
</feature>
<feature type="transmembrane region" description="Helical" evidence="6">
    <location>
        <begin position="304"/>
        <end position="327"/>
    </location>
</feature>
<dbReference type="RefSeq" id="WP_052480302.1">
    <property type="nucleotide sequence ID" value="NZ_JXLT01000001.1"/>
</dbReference>
<feature type="transmembrane region" description="Helical" evidence="6">
    <location>
        <begin position="370"/>
        <end position="388"/>
    </location>
</feature>
<evidence type="ECO:0000256" key="1">
    <source>
        <dbReference type="ARBA" id="ARBA00004651"/>
    </source>
</evidence>
<keyword evidence="5 6" id="KW-0472">Membrane</keyword>
<organism evidence="7 8">
    <name type="scientific">Caldibacillus thermoamylovorans</name>
    <dbReference type="NCBI Taxonomy" id="35841"/>
    <lineage>
        <taxon>Bacteria</taxon>
        <taxon>Bacillati</taxon>
        <taxon>Bacillota</taxon>
        <taxon>Bacilli</taxon>
        <taxon>Bacillales</taxon>
        <taxon>Bacillaceae</taxon>
        <taxon>Caldibacillus</taxon>
    </lineage>
</organism>
<dbReference type="Gene3D" id="1.20.1250.20">
    <property type="entry name" value="MFS general substrate transporter like domains"/>
    <property type="match status" value="1"/>
</dbReference>
<keyword evidence="4 6" id="KW-1133">Transmembrane helix</keyword>
<evidence type="ECO:0000256" key="6">
    <source>
        <dbReference type="SAM" id="Phobius"/>
    </source>
</evidence>
<feature type="transmembrane region" description="Helical" evidence="6">
    <location>
        <begin position="79"/>
        <end position="97"/>
    </location>
</feature>
<dbReference type="PANTHER" id="PTHR43124">
    <property type="entry name" value="PURINE EFFLUX PUMP PBUE"/>
    <property type="match status" value="1"/>
</dbReference>
<dbReference type="Proteomes" id="UP000032076">
    <property type="component" value="Unassembled WGS sequence"/>
</dbReference>
<feature type="transmembrane region" description="Helical" evidence="6">
    <location>
        <begin position="103"/>
        <end position="122"/>
    </location>
</feature>
<evidence type="ECO:0000256" key="2">
    <source>
        <dbReference type="ARBA" id="ARBA00022475"/>
    </source>
</evidence>
<dbReference type="InterPro" id="IPR011701">
    <property type="entry name" value="MFS"/>
</dbReference>
<evidence type="ECO:0008006" key="9">
    <source>
        <dbReference type="Google" id="ProtNLM"/>
    </source>
</evidence>
<feature type="transmembrane region" description="Helical" evidence="6">
    <location>
        <begin position="52"/>
        <end position="72"/>
    </location>
</feature>
<dbReference type="GO" id="GO:0005886">
    <property type="term" value="C:plasma membrane"/>
    <property type="evidence" value="ECO:0007669"/>
    <property type="project" value="UniProtKB-SubCell"/>
</dbReference>
<keyword evidence="3 6" id="KW-0812">Transmembrane</keyword>
<evidence type="ECO:0000313" key="8">
    <source>
        <dbReference type="Proteomes" id="UP000032076"/>
    </source>
</evidence>
<feature type="transmembrane region" description="Helical" evidence="6">
    <location>
        <begin position="216"/>
        <end position="237"/>
    </location>
</feature>
<sequence length="406" mass="44983">MVNKRKGYFMLAVLWLAYVTFAMNWVAGSSLTPQITKTFFSGPVDPVISELVNYSITTARVFANILAAIILMRLGAKKAVGVGVGLLIMGLIAIWMPNYWAYTIARMVMAIGGSMVIVYMNPVVSRYISDPKEKLKINAANTVSYNIGAFIVAVLFTLFAHQMVTDWRLTLTCFASITLILFLAWVWKAEDFTTADDTGTDGESYGYRDALKDSFLWRYGIAFASFLTLYVLSLVSFKKVFDEYTILNGSITNLLISGFAILGTFAGIYFGNKGLPRKPILFLAGIGMVSSFTFTLIFANSLPILSYIFVSISGFCMFLQYPIFLNLPHELKGMTPKKLTIMFGLFWAIAYAGQTIANIIWSFILGSVGYVPSLVFFIAVSCIYISLIPTFPETREAQTGNVQKAS</sequence>
<dbReference type="EMBL" id="JXLU01000018">
    <property type="protein sequence ID" value="KIO73997.1"/>
    <property type="molecule type" value="Genomic_DNA"/>
</dbReference>
<evidence type="ECO:0000256" key="3">
    <source>
        <dbReference type="ARBA" id="ARBA00022692"/>
    </source>
</evidence>
<evidence type="ECO:0000313" key="7">
    <source>
        <dbReference type="EMBL" id="KIO73997.1"/>
    </source>
</evidence>
<comment type="subcellular location">
    <subcellularLocation>
        <location evidence="1">Cell membrane</location>
        <topology evidence="1">Multi-pass membrane protein</topology>
    </subcellularLocation>
</comment>
<reference evidence="7 8" key="1">
    <citation type="submission" date="2015-01" db="EMBL/GenBank/DDBJ databases">
        <title>Draft Genome Sequences of Four Bacillus thermoamylovorans Strains, Isolated From Food Products.</title>
        <authorList>
            <person name="Krawcyk A.O."/>
            <person name="Berendsen E.M."/>
            <person name="Eijlander R.T."/>
            <person name="de Jong A."/>
            <person name="Wells-Bennik M."/>
            <person name="Kuipers O.P."/>
        </authorList>
    </citation>
    <scope>NUCLEOTIDE SEQUENCE [LARGE SCALE GENOMIC DNA]</scope>
    <source>
        <strain evidence="7 8">B4167</strain>
    </source>
</reference>
<feature type="transmembrane region" description="Helical" evidence="6">
    <location>
        <begin position="339"/>
        <end position="364"/>
    </location>
</feature>
<keyword evidence="2" id="KW-1003">Cell membrane</keyword>
<dbReference type="InterPro" id="IPR036259">
    <property type="entry name" value="MFS_trans_sf"/>
</dbReference>
<feature type="transmembrane region" description="Helical" evidence="6">
    <location>
        <begin position="280"/>
        <end position="298"/>
    </location>
</feature>
<accession>A0ABD4A9X2</accession>
<name>A0ABD4A9X2_9BACI</name>
<evidence type="ECO:0000256" key="4">
    <source>
        <dbReference type="ARBA" id="ARBA00022989"/>
    </source>
</evidence>
<evidence type="ECO:0000256" key="5">
    <source>
        <dbReference type="ARBA" id="ARBA00023136"/>
    </source>
</evidence>
<proteinExistence type="predicted"/>